<accession>A0A553NSB3</accession>
<evidence type="ECO:0000313" key="4">
    <source>
        <dbReference type="Proteomes" id="UP000318571"/>
    </source>
</evidence>
<sequence length="955" mass="107968">MTIWSNCVFLTFCTIQVELNISLLRKRPFSMEKWPSTIYKEISYPVDSKLECAALCQVESEACVGIMWDDSVCYLTDPSSQFSVIPSPQTDDRAMYIDQRKFSSTLSMFLRLTNPIVNDWMARIYAFVPIISIFDCAVECVTDFNCQLYAVEDGMCLLGNGIVFNSSMPVAKNPSEGIFVATGFANEAGPMELLNVTSSFWMDHIYYFSTCDLKDRCELWCFLERSPCQYVVFNGSICFMGSTERESLLVKNISTVPQQNVWLTKKGIENTDYKLTFEGNINTTKYASFVFKSYSAEDFLQSCEFFCAFQMDPVCHFFFRNGDICYFGNMDKTLPSIMNSTIRETITLYIPVSNHFVRNFFSIPMHHHIWRIRMHTQLKLNSTIGACAIRCRIMDLPKICSLFVYDGSTCYLGTTSHYEYDKTSDDIFSVHIHESLLPYLKTLFKPRLTSDWASQMYKKILLTYPSPQNDNECLLRCHFDDGPCHSFVVQENDCYLGDPFVNSSLFVGTRETVIMEKNPQLHVNHGGSKGNGDEKTSSIFQGYHGQCGHSLLDLPYPLRAMGYAYGEDSIFVCGGISDVGGGEQDKCYQWRFKVFPRAWIPLPAMMNNQMMFPMFYHQGKLYAAGGRSSGSTIRNMRVLNLESDSWTNGAAYLESGFYAHCGILHQDRIYSFGGSRNALLYSKAVQIYDITTDSWASSSFDLPQGLRQMACGLVPGDGDWIPDLFLLAGGEIGPGEYSNKVYSIDPTSNGEVVEMLQLSMSVSRFGSQNCFAVFHENVVFLAIGYGNGTHKTDTVLKWDRWVPSLNPYSTKLPGLEQPGNAMIPLRNLPVCTDQSLLWKSIVNQVKPARFPVEGWNENFEDSQHTICEGKYHFRLIYPELGTYNEWYQTNDPSNASHMSVTGFEGLALGMPIGFHGLLYNNIDALAMGDSNATHPQWFSVGRIKMDTVSGEFPGP</sequence>
<dbReference type="Proteomes" id="UP000318571">
    <property type="component" value="Chromosome 1"/>
</dbReference>
<keyword evidence="2" id="KW-0677">Repeat</keyword>
<evidence type="ECO:0000256" key="2">
    <source>
        <dbReference type="ARBA" id="ARBA00022737"/>
    </source>
</evidence>
<dbReference type="SUPFAM" id="SSF117281">
    <property type="entry name" value="Kelch motif"/>
    <property type="match status" value="1"/>
</dbReference>
<dbReference type="Gene3D" id="2.120.10.80">
    <property type="entry name" value="Kelch-type beta propeller"/>
    <property type="match status" value="1"/>
</dbReference>
<gene>
    <name evidence="3" type="ORF">TCAL_08072</name>
</gene>
<feature type="non-terminal residue" evidence="3">
    <location>
        <position position="955"/>
    </location>
</feature>
<dbReference type="SMART" id="SM00612">
    <property type="entry name" value="Kelch"/>
    <property type="match status" value="2"/>
</dbReference>
<organism evidence="3 4">
    <name type="scientific">Tigriopus californicus</name>
    <name type="common">Marine copepod</name>
    <dbReference type="NCBI Taxonomy" id="6832"/>
    <lineage>
        <taxon>Eukaryota</taxon>
        <taxon>Metazoa</taxon>
        <taxon>Ecdysozoa</taxon>
        <taxon>Arthropoda</taxon>
        <taxon>Crustacea</taxon>
        <taxon>Multicrustacea</taxon>
        <taxon>Hexanauplia</taxon>
        <taxon>Copepoda</taxon>
        <taxon>Harpacticoida</taxon>
        <taxon>Harpacticidae</taxon>
        <taxon>Tigriopus</taxon>
    </lineage>
</organism>
<dbReference type="InterPro" id="IPR006652">
    <property type="entry name" value="Kelch_1"/>
</dbReference>
<comment type="caution">
    <text evidence="3">The sequence shown here is derived from an EMBL/GenBank/DDBJ whole genome shotgun (WGS) entry which is preliminary data.</text>
</comment>
<reference evidence="3 4" key="1">
    <citation type="journal article" date="2018" name="Nat. Ecol. Evol.">
        <title>Genomic signatures of mitonuclear coevolution across populations of Tigriopus californicus.</title>
        <authorList>
            <person name="Barreto F.S."/>
            <person name="Watson E.T."/>
            <person name="Lima T.G."/>
            <person name="Willett C.S."/>
            <person name="Edmands S."/>
            <person name="Li W."/>
            <person name="Burton R.S."/>
        </authorList>
    </citation>
    <scope>NUCLEOTIDE SEQUENCE [LARGE SCALE GENOMIC DNA]</scope>
    <source>
        <strain evidence="3 4">San Diego</strain>
    </source>
</reference>
<evidence type="ECO:0000313" key="3">
    <source>
        <dbReference type="EMBL" id="TRY68317.1"/>
    </source>
</evidence>
<dbReference type="InterPro" id="IPR015915">
    <property type="entry name" value="Kelch-typ_b-propeller"/>
</dbReference>
<proteinExistence type="predicted"/>
<evidence type="ECO:0000256" key="1">
    <source>
        <dbReference type="ARBA" id="ARBA00022441"/>
    </source>
</evidence>
<name>A0A553NSB3_TIGCA</name>
<protein>
    <submittedName>
        <fullName evidence="3">Uncharacterized protein</fullName>
    </submittedName>
</protein>
<dbReference type="PANTHER" id="PTHR24412:SF489">
    <property type="entry name" value="RING FINGER DOMAIN AND KELCH REPEAT-CONTAINING PROTEIN DDB_G0271372"/>
    <property type="match status" value="1"/>
</dbReference>
<dbReference type="AlphaFoldDB" id="A0A553NSB3"/>
<dbReference type="PANTHER" id="PTHR24412">
    <property type="entry name" value="KELCH PROTEIN"/>
    <property type="match status" value="1"/>
</dbReference>
<dbReference type="STRING" id="6832.A0A553NSB3"/>
<keyword evidence="1" id="KW-0880">Kelch repeat</keyword>
<keyword evidence="4" id="KW-1185">Reference proteome</keyword>
<dbReference type="EMBL" id="VCGU01000010">
    <property type="protein sequence ID" value="TRY68317.1"/>
    <property type="molecule type" value="Genomic_DNA"/>
</dbReference>